<evidence type="ECO:0000313" key="5">
    <source>
        <dbReference type="EMBL" id="PWK11292.1"/>
    </source>
</evidence>
<gene>
    <name evidence="5" type="ORF">C7459_11187</name>
</gene>
<dbReference type="InterPro" id="IPR002869">
    <property type="entry name" value="Pyrv_flavodox_OxRed_cen"/>
</dbReference>
<feature type="domain" description="Pyruvate flavodoxin/ferredoxin oxidoreductase pyrimidine binding" evidence="3">
    <location>
        <begin position="217"/>
        <end position="459"/>
    </location>
</feature>
<proteinExistence type="predicted"/>
<dbReference type="EMBL" id="QGGL01000011">
    <property type="protein sequence ID" value="PWK11292.1"/>
    <property type="molecule type" value="Genomic_DNA"/>
</dbReference>
<dbReference type="InterPro" id="IPR033412">
    <property type="entry name" value="PFOR_II"/>
</dbReference>
<evidence type="ECO:0000259" key="4">
    <source>
        <dbReference type="Pfam" id="PF17147"/>
    </source>
</evidence>
<reference evidence="5 6" key="1">
    <citation type="submission" date="2018-05" db="EMBL/GenBank/DDBJ databases">
        <title>Genomic Encyclopedia of Type Strains, Phase IV (KMG-IV): sequencing the most valuable type-strain genomes for metagenomic binning, comparative biology and taxonomic classification.</title>
        <authorList>
            <person name="Goeker M."/>
        </authorList>
    </citation>
    <scope>NUCLEOTIDE SEQUENCE [LARGE SCALE GENOMIC DNA]</scope>
    <source>
        <strain evidence="5 6">DSM 18773</strain>
    </source>
</reference>
<dbReference type="Gene3D" id="3.40.50.920">
    <property type="match status" value="1"/>
</dbReference>
<evidence type="ECO:0000313" key="6">
    <source>
        <dbReference type="Proteomes" id="UP000245634"/>
    </source>
</evidence>
<dbReference type="Pfam" id="PF01558">
    <property type="entry name" value="POR"/>
    <property type="match status" value="1"/>
</dbReference>
<dbReference type="Gene3D" id="3.40.920.10">
    <property type="entry name" value="Pyruvate-ferredoxin oxidoreductase, PFOR, domain III"/>
    <property type="match status" value="1"/>
</dbReference>
<evidence type="ECO:0000256" key="1">
    <source>
        <dbReference type="ARBA" id="ARBA00023002"/>
    </source>
</evidence>
<dbReference type="CDD" id="cd07034">
    <property type="entry name" value="TPP_PYR_PFOR_IOR-alpha_like"/>
    <property type="match status" value="1"/>
</dbReference>
<keyword evidence="1" id="KW-0560">Oxidoreductase</keyword>
<dbReference type="InterPro" id="IPR022367">
    <property type="entry name" value="2-oxoacid/accept_OxRdtase_asu"/>
</dbReference>
<dbReference type="InterPro" id="IPR029061">
    <property type="entry name" value="THDP-binding"/>
</dbReference>
<dbReference type="Pfam" id="PF01855">
    <property type="entry name" value="POR_N"/>
    <property type="match status" value="1"/>
</dbReference>
<keyword evidence="6" id="KW-1185">Reference proteome</keyword>
<dbReference type="AlphaFoldDB" id="A0A316D6Q7"/>
<evidence type="ECO:0000259" key="2">
    <source>
        <dbReference type="Pfam" id="PF01558"/>
    </source>
</evidence>
<accession>A0A316D6Q7</accession>
<dbReference type="Proteomes" id="UP000245634">
    <property type="component" value="Unassembled WGS sequence"/>
</dbReference>
<dbReference type="FunFam" id="3.40.50.970:FF:000022">
    <property type="entry name" value="2-oxoglutarate ferredoxin oxidoreductase alpha subunit"/>
    <property type="match status" value="1"/>
</dbReference>
<dbReference type="NCBIfam" id="TIGR03710">
    <property type="entry name" value="OAFO_sf"/>
    <property type="match status" value="1"/>
</dbReference>
<dbReference type="FunFam" id="3.40.920.10:FF:000003">
    <property type="entry name" value="Pyruvate ferredoxin oxidoreductase, alpha subunit"/>
    <property type="match status" value="1"/>
</dbReference>
<organism evidence="5 6">
    <name type="scientific">Tumebacillus permanentifrigoris</name>
    <dbReference type="NCBI Taxonomy" id="378543"/>
    <lineage>
        <taxon>Bacteria</taxon>
        <taxon>Bacillati</taxon>
        <taxon>Bacillota</taxon>
        <taxon>Bacilli</taxon>
        <taxon>Bacillales</taxon>
        <taxon>Alicyclobacillaceae</taxon>
        <taxon>Tumebacillus</taxon>
    </lineage>
</organism>
<dbReference type="SUPFAM" id="SSF53323">
    <property type="entry name" value="Pyruvate-ferredoxin oxidoreductase, PFOR, domain III"/>
    <property type="match status" value="1"/>
</dbReference>
<dbReference type="InterPro" id="IPR002880">
    <property type="entry name" value="Pyrv_Fd/Flavodoxin_OxRdtase_N"/>
</dbReference>
<protein>
    <submittedName>
        <fullName evidence="5">2-oxoglutarate ferredoxin oxidoreductase subunit alpha</fullName>
    </submittedName>
</protein>
<evidence type="ECO:0000259" key="3">
    <source>
        <dbReference type="Pfam" id="PF01855"/>
    </source>
</evidence>
<dbReference type="PANTHER" id="PTHR32154:SF20">
    <property type="entry name" value="2-OXOGLUTARATE OXIDOREDUCTASE SUBUNIT KORA"/>
    <property type="match status" value="1"/>
</dbReference>
<dbReference type="Pfam" id="PF17147">
    <property type="entry name" value="PFOR_II"/>
    <property type="match status" value="1"/>
</dbReference>
<dbReference type="InterPro" id="IPR050722">
    <property type="entry name" value="Pyruvate:ferred/Flavod_OxRd"/>
</dbReference>
<name>A0A316D6Q7_9BACL</name>
<dbReference type="InterPro" id="IPR019752">
    <property type="entry name" value="Pyrv/ketoisovalerate_OxRed_cat"/>
</dbReference>
<dbReference type="GO" id="GO:0006979">
    <property type="term" value="P:response to oxidative stress"/>
    <property type="evidence" value="ECO:0007669"/>
    <property type="project" value="TreeGrafter"/>
</dbReference>
<dbReference type="PANTHER" id="PTHR32154">
    <property type="entry name" value="PYRUVATE-FLAVODOXIN OXIDOREDUCTASE-RELATED"/>
    <property type="match status" value="1"/>
</dbReference>
<dbReference type="InterPro" id="IPR009014">
    <property type="entry name" value="Transketo_C/PFOR_II"/>
</dbReference>
<feature type="domain" description="Pyruvate:ferredoxin oxidoreductase core" evidence="4">
    <location>
        <begin position="486"/>
        <end position="577"/>
    </location>
</feature>
<dbReference type="SUPFAM" id="SSF52922">
    <property type="entry name" value="TK C-terminal domain-like"/>
    <property type="match status" value="1"/>
</dbReference>
<feature type="domain" description="Pyruvate/ketoisovalerate oxidoreductase catalytic" evidence="2">
    <location>
        <begin position="21"/>
        <end position="182"/>
    </location>
</feature>
<dbReference type="Gene3D" id="3.40.50.970">
    <property type="match status" value="1"/>
</dbReference>
<sequence>MKYEVTYMTNEFTWKVGGAQGEGIDSTGEILATVLTRMGYYIFAYRHFMSLVKGGHTNYKIRASTLDPIYYHGDDLDMLVAFDQLSIQENEDELIEGGIIIHDAKFQATTKRAGLKVCSVPLSDMAKELGNAIIKNMVAAGASAYVLDIDPSNFYEQIEQQFGKKGVELVELNKTAFNKGYDYIKDHYGDVRRPAPQATKPATGSLLMSGNEAIGLGAVLNGCRILAAYPITPATEILYWVLANLPKYGGKVLQAEDEIAACIMAIGANYAGVRSMTSTSGPGLSLMMEALGMAGISETPLVIVDVQRGGPSTGLPTKTEQSDISGALYGSHGETPRIVITPTTIPDCFYQIGRAFNLAEEYQLPVIVCSDLLLGMNKMAFRDLDLSTVDIARKGFVDQEQLDALEKGAFKRYSLDTESGVSPRSIPGMKNGRYCALTNEHEETGLEIEDVPMRKAQMEKRFRKFDELQKHVNDWGYDYTGVEAPDVLIVGMGSTVAQIQEATRHFDGISYGHLQFRCLAPFPTDVKKYFEAAKKVYVIDNNYTGQLAGIISREIGYHAKLNPVLKYDGNPFTIRDIVTAVKG</sequence>
<comment type="caution">
    <text evidence="5">The sequence shown here is derived from an EMBL/GenBank/DDBJ whole genome shotgun (WGS) entry which is preliminary data.</text>
</comment>
<dbReference type="SUPFAM" id="SSF52518">
    <property type="entry name" value="Thiamin diphosphate-binding fold (THDP-binding)"/>
    <property type="match status" value="1"/>
</dbReference>
<dbReference type="GO" id="GO:0016903">
    <property type="term" value="F:oxidoreductase activity, acting on the aldehyde or oxo group of donors"/>
    <property type="evidence" value="ECO:0007669"/>
    <property type="project" value="InterPro"/>
</dbReference>